<dbReference type="SMART" id="SM00304">
    <property type="entry name" value="HAMP"/>
    <property type="match status" value="1"/>
</dbReference>
<dbReference type="Pfam" id="PF00512">
    <property type="entry name" value="HisKA"/>
    <property type="match status" value="1"/>
</dbReference>
<comment type="catalytic activity">
    <reaction evidence="1">
        <text>ATP + protein L-histidine = ADP + protein N-phospho-L-histidine.</text>
        <dbReference type="EC" id="2.7.13.3"/>
    </reaction>
</comment>
<evidence type="ECO:0000256" key="9">
    <source>
        <dbReference type="SAM" id="Coils"/>
    </source>
</evidence>
<comment type="caution">
    <text evidence="14">The sequence shown here is derived from an EMBL/GenBank/DDBJ whole genome shotgun (WGS) entry which is preliminary data.</text>
</comment>
<accession>A0ABR8DZT4</accession>
<feature type="domain" description="Histidine kinase" evidence="11">
    <location>
        <begin position="471"/>
        <end position="704"/>
    </location>
</feature>
<evidence type="ECO:0000256" key="7">
    <source>
        <dbReference type="ARBA" id="ARBA00023012"/>
    </source>
</evidence>
<dbReference type="InterPro" id="IPR036890">
    <property type="entry name" value="HATPase_C_sf"/>
</dbReference>
<dbReference type="SUPFAM" id="SSF47384">
    <property type="entry name" value="Homodimeric domain of signal transducing histidine kinase"/>
    <property type="match status" value="1"/>
</dbReference>
<dbReference type="SMART" id="SM00448">
    <property type="entry name" value="REC"/>
    <property type="match status" value="1"/>
</dbReference>
<dbReference type="InterPro" id="IPR005467">
    <property type="entry name" value="His_kinase_dom"/>
</dbReference>
<dbReference type="SMART" id="SM00388">
    <property type="entry name" value="HisKA"/>
    <property type="match status" value="1"/>
</dbReference>
<keyword evidence="7" id="KW-0902">Two-component regulatory system</keyword>
<dbReference type="Pfam" id="PF02518">
    <property type="entry name" value="HATPase_c"/>
    <property type="match status" value="1"/>
</dbReference>
<dbReference type="Gene3D" id="1.10.287.130">
    <property type="match status" value="1"/>
</dbReference>
<dbReference type="Pfam" id="PF22673">
    <property type="entry name" value="MCP-like_PDC_1"/>
    <property type="match status" value="1"/>
</dbReference>
<keyword evidence="10" id="KW-0472">Membrane</keyword>
<gene>
    <name evidence="14" type="ORF">H6G97_37570</name>
</gene>
<keyword evidence="15" id="KW-1185">Reference proteome</keyword>
<dbReference type="PROSITE" id="PS50109">
    <property type="entry name" value="HIS_KIN"/>
    <property type="match status" value="1"/>
</dbReference>
<comment type="subcellular location">
    <subcellularLocation>
        <location evidence="2">Membrane</location>
    </subcellularLocation>
</comment>
<evidence type="ECO:0000256" key="2">
    <source>
        <dbReference type="ARBA" id="ARBA00004370"/>
    </source>
</evidence>
<dbReference type="Gene3D" id="3.30.565.10">
    <property type="entry name" value="Histidine kinase-like ATPase, C-terminal domain"/>
    <property type="match status" value="1"/>
</dbReference>
<dbReference type="InterPro" id="IPR003594">
    <property type="entry name" value="HATPase_dom"/>
</dbReference>
<dbReference type="PANTHER" id="PTHR43047">
    <property type="entry name" value="TWO-COMPONENT HISTIDINE PROTEIN KINASE"/>
    <property type="match status" value="1"/>
</dbReference>
<dbReference type="InterPro" id="IPR001789">
    <property type="entry name" value="Sig_transdc_resp-reg_receiver"/>
</dbReference>
<keyword evidence="4" id="KW-0597">Phosphoprotein</keyword>
<dbReference type="Pfam" id="PF00672">
    <property type="entry name" value="HAMP"/>
    <property type="match status" value="1"/>
</dbReference>
<evidence type="ECO:0000256" key="3">
    <source>
        <dbReference type="ARBA" id="ARBA00012438"/>
    </source>
</evidence>
<dbReference type="CDD" id="cd00082">
    <property type="entry name" value="HisKA"/>
    <property type="match status" value="1"/>
</dbReference>
<dbReference type="PROSITE" id="PS50110">
    <property type="entry name" value="RESPONSE_REGULATORY"/>
    <property type="match status" value="1"/>
</dbReference>
<evidence type="ECO:0000313" key="15">
    <source>
        <dbReference type="Proteomes" id="UP000623440"/>
    </source>
</evidence>
<evidence type="ECO:0000256" key="1">
    <source>
        <dbReference type="ARBA" id="ARBA00000085"/>
    </source>
</evidence>
<feature type="domain" description="Response regulatory" evidence="12">
    <location>
        <begin position="729"/>
        <end position="845"/>
    </location>
</feature>
<feature type="transmembrane region" description="Helical" evidence="10">
    <location>
        <begin position="358"/>
        <end position="377"/>
    </location>
</feature>
<feature type="domain" description="HAMP" evidence="13">
    <location>
        <begin position="379"/>
        <end position="431"/>
    </location>
</feature>
<keyword evidence="10" id="KW-1133">Transmembrane helix</keyword>
<dbReference type="Gene3D" id="6.10.340.10">
    <property type="match status" value="1"/>
</dbReference>
<dbReference type="RefSeq" id="WP_190945728.1">
    <property type="nucleotide sequence ID" value="NZ_JACJSI010000203.1"/>
</dbReference>
<evidence type="ECO:0000256" key="10">
    <source>
        <dbReference type="SAM" id="Phobius"/>
    </source>
</evidence>
<keyword evidence="6" id="KW-0418">Kinase</keyword>
<dbReference type="SUPFAM" id="SSF52172">
    <property type="entry name" value="CheY-like"/>
    <property type="match status" value="1"/>
</dbReference>
<evidence type="ECO:0000259" key="12">
    <source>
        <dbReference type="PROSITE" id="PS50110"/>
    </source>
</evidence>
<evidence type="ECO:0000256" key="5">
    <source>
        <dbReference type="ARBA" id="ARBA00022679"/>
    </source>
</evidence>
<evidence type="ECO:0000313" key="14">
    <source>
        <dbReference type="EMBL" id="MBD2534850.1"/>
    </source>
</evidence>
<dbReference type="PROSITE" id="PS50885">
    <property type="entry name" value="HAMP"/>
    <property type="match status" value="1"/>
</dbReference>
<dbReference type="InterPro" id="IPR003660">
    <property type="entry name" value="HAMP_dom"/>
</dbReference>
<feature type="transmembrane region" description="Helical" evidence="10">
    <location>
        <begin position="21"/>
        <end position="45"/>
    </location>
</feature>
<dbReference type="CDD" id="cd06225">
    <property type="entry name" value="HAMP"/>
    <property type="match status" value="1"/>
</dbReference>
<organism evidence="14 15">
    <name type="scientific">Nostoc flagelliforme FACHB-838</name>
    <dbReference type="NCBI Taxonomy" id="2692904"/>
    <lineage>
        <taxon>Bacteria</taxon>
        <taxon>Bacillati</taxon>
        <taxon>Cyanobacteriota</taxon>
        <taxon>Cyanophyceae</taxon>
        <taxon>Nostocales</taxon>
        <taxon>Nostocaceae</taxon>
        <taxon>Nostoc</taxon>
    </lineage>
</organism>
<dbReference type="InterPro" id="IPR011006">
    <property type="entry name" value="CheY-like_superfamily"/>
</dbReference>
<reference evidence="14 15" key="1">
    <citation type="journal article" date="2020" name="ISME J.">
        <title>Comparative genomics reveals insights into cyanobacterial evolution and habitat adaptation.</title>
        <authorList>
            <person name="Chen M.Y."/>
            <person name="Teng W.K."/>
            <person name="Zhao L."/>
            <person name="Hu C.X."/>
            <person name="Zhou Y.K."/>
            <person name="Han B.P."/>
            <person name="Song L.R."/>
            <person name="Shu W.S."/>
        </authorList>
    </citation>
    <scope>NUCLEOTIDE SEQUENCE [LARGE SCALE GENOMIC DNA]</scope>
    <source>
        <strain evidence="14 15">FACHB-838</strain>
    </source>
</reference>
<dbReference type="Gene3D" id="3.30.450.20">
    <property type="entry name" value="PAS domain"/>
    <property type="match status" value="1"/>
</dbReference>
<proteinExistence type="predicted"/>
<dbReference type="InterPro" id="IPR003661">
    <property type="entry name" value="HisK_dim/P_dom"/>
</dbReference>
<keyword evidence="10" id="KW-0812">Transmembrane</keyword>
<dbReference type="CDD" id="cd16922">
    <property type="entry name" value="HATPase_EvgS-ArcB-TorS-like"/>
    <property type="match status" value="1"/>
</dbReference>
<feature type="coiled-coil region" evidence="9">
    <location>
        <begin position="423"/>
        <end position="471"/>
    </location>
</feature>
<dbReference type="PANTHER" id="PTHR43047:SF63">
    <property type="entry name" value="HISTIDINE KINASE"/>
    <property type="match status" value="1"/>
</dbReference>
<keyword evidence="5" id="KW-0808">Transferase</keyword>
<comment type="caution">
    <text evidence="8">Lacks conserved residue(s) required for the propagation of feature annotation.</text>
</comment>
<keyword evidence="9" id="KW-0175">Coiled coil</keyword>
<dbReference type="SUPFAM" id="SSF158472">
    <property type="entry name" value="HAMP domain-like"/>
    <property type="match status" value="1"/>
</dbReference>
<dbReference type="InterPro" id="IPR036097">
    <property type="entry name" value="HisK_dim/P_sf"/>
</dbReference>
<evidence type="ECO:0000256" key="8">
    <source>
        <dbReference type="PROSITE-ProRule" id="PRU00169"/>
    </source>
</evidence>
<dbReference type="InterPro" id="IPR004358">
    <property type="entry name" value="Sig_transdc_His_kin-like_C"/>
</dbReference>
<dbReference type="SUPFAM" id="SSF55874">
    <property type="entry name" value="ATPase domain of HSP90 chaperone/DNA topoisomerase II/histidine kinase"/>
    <property type="match status" value="1"/>
</dbReference>
<dbReference type="EC" id="2.7.13.3" evidence="3"/>
<sequence>MSSKLLPRLIYRDSKSKKISLRFILVLPFVLQILTAVGLTGYLSLRNGQKAVNELASQLLSEVSERIDQHLDSYIKVPHDIVVFSSDVIDMGLLDLQNKQQIGEFFWRRLKSSDVGYILLGFQTGDYIAVGHLFGDERITIDELSPENYNGSTHLYSWATDSKGKRTKIIQDNGEFIAKKEGWYAEAAKQRQSVWSPVYNWLVPPFSLSIAASHPIYDSNKNLVAVIAVEQRLSQISEFLRQLKISSSGKTFIIEQNSLLIANSSDEQPFTVKNQKPQRLSISDSKDPLIQATAKHLIERFGKLSQIRQVEQIDFLLNGKRQFVQITPWRDERGLNWLMVVVVPEADFMAQIHANTRITILLCLLALMLAIILGLYTSRWITQPILRLNQVSKAIADGKINQKMEDCSVTELSILFHSFNCMAQQLHESFTALANANEELEARVEDRTKKLKQARENADSANNAKSEFLANMSHELRTPLNGILGYVQILQGSNNLTEKERKGLNIIHQCSSHLLTLINDILDLSKIEAQKLELHPTQFHFPSFLQVVCEICQIKAEQKNIEFVYQFDPYLPIYIEADEKRLRQVLINLLSNAIKFTDTGRVIFKVQVTFPKNKLINYIKTLANSTTYKVRFQVQDTGVGIDTEELKKIFLPFEQVGSIKKQSEGTGLGLAISQKIIAIMGGNLAVQSQIGKGSIFWFELEIVKSKQWISVSKKLPKRSIIGYKGKKRKILVVDNISVNRSIFVNLLKLFGFELAEAENGQDVLAKVIEFEPDLIITGIDMPLINGYEMLYRLRNLLKFPNLKVVVSSASVFGYDKQKSLDAGADDFLPKPVQLSELLNKLEKHLEMEWIYEDNNLSTLTSANIMKISKSNQAKIIPPPIEELICLKQLALRGRIKAIHKHLEKIEQMDEKYAAFVQYLNHLAQNFKTKEIKDFINEMFKSSYL</sequence>
<protein>
    <recommendedName>
        <fullName evidence="3">histidine kinase</fullName>
        <ecNumber evidence="3">2.7.13.3</ecNumber>
    </recommendedName>
</protein>
<dbReference type="Gene3D" id="3.40.50.2300">
    <property type="match status" value="1"/>
</dbReference>
<evidence type="ECO:0000256" key="6">
    <source>
        <dbReference type="ARBA" id="ARBA00022777"/>
    </source>
</evidence>
<evidence type="ECO:0000259" key="13">
    <source>
        <dbReference type="PROSITE" id="PS50885"/>
    </source>
</evidence>
<evidence type="ECO:0000256" key="4">
    <source>
        <dbReference type="ARBA" id="ARBA00022553"/>
    </source>
</evidence>
<dbReference type="Proteomes" id="UP000623440">
    <property type="component" value="Unassembled WGS sequence"/>
</dbReference>
<name>A0ABR8DZT4_9NOSO</name>
<evidence type="ECO:0000259" key="11">
    <source>
        <dbReference type="PROSITE" id="PS50109"/>
    </source>
</evidence>
<dbReference type="Pfam" id="PF00072">
    <property type="entry name" value="Response_reg"/>
    <property type="match status" value="1"/>
</dbReference>
<dbReference type="CDD" id="cd17546">
    <property type="entry name" value="REC_hyHK_CKI1_RcsC-like"/>
    <property type="match status" value="1"/>
</dbReference>
<dbReference type="EMBL" id="JACJSI010000203">
    <property type="protein sequence ID" value="MBD2534850.1"/>
    <property type="molecule type" value="Genomic_DNA"/>
</dbReference>
<dbReference type="PRINTS" id="PR00344">
    <property type="entry name" value="BCTRLSENSOR"/>
</dbReference>
<dbReference type="SMART" id="SM00387">
    <property type="entry name" value="HATPase_c"/>
    <property type="match status" value="1"/>
</dbReference>